<dbReference type="CDD" id="cd16325">
    <property type="entry name" value="LolA"/>
    <property type="match status" value="1"/>
</dbReference>
<proteinExistence type="predicted"/>
<evidence type="ECO:0000256" key="1">
    <source>
        <dbReference type="ARBA" id="ARBA00022729"/>
    </source>
</evidence>
<accession>A0A3B7MXA6</accession>
<dbReference type="SUPFAM" id="SSF89392">
    <property type="entry name" value="Prokaryotic lipoproteins and lipoprotein localization factors"/>
    <property type="match status" value="1"/>
</dbReference>
<evidence type="ECO:0000313" key="2">
    <source>
        <dbReference type="EMBL" id="AXY78113.1"/>
    </source>
</evidence>
<dbReference type="KEGG" id="pseg:D3H65_30780"/>
<reference evidence="2 3" key="1">
    <citation type="submission" date="2018-09" db="EMBL/GenBank/DDBJ databases">
        <title>Genome sequencing of strain 6GH32-13.</title>
        <authorList>
            <person name="Weon H.-Y."/>
            <person name="Heo J."/>
            <person name="Kwon S.-W."/>
        </authorList>
    </citation>
    <scope>NUCLEOTIDE SEQUENCE [LARGE SCALE GENOMIC DNA]</scope>
    <source>
        <strain evidence="2 3">5GH32-13</strain>
    </source>
</reference>
<keyword evidence="1" id="KW-0732">Signal</keyword>
<dbReference type="Gene3D" id="2.50.20.10">
    <property type="entry name" value="Lipoprotein localisation LolA/LolB/LppX"/>
    <property type="match status" value="1"/>
</dbReference>
<sequence length="222" mass="24419">MKAVLLFFSTILTALVGFSQTGDKPVSSDPAAKKILDEVSAKFKTYKAVQAAFVLKNEDSKGKVLDTKKGTVSMKGSKYKVSLVGGAEIFCDGANVWTFDKSSNEVTITKLEGSASMITPTKLFTNFYDKDFLYKLNGEKKEGNKTLVEIEMTPVDKTKPFHKVFVLVDKTAKTIYSTRVLDKSGTKITYTVTTLNGKAALTDALFVFDKSKYPGVEEVDLR</sequence>
<dbReference type="InterPro" id="IPR029046">
    <property type="entry name" value="LolA/LolB/LppX"/>
</dbReference>
<protein>
    <submittedName>
        <fullName evidence="2">Outer membrane lipoprotein carrier protein LolA</fullName>
    </submittedName>
</protein>
<keyword evidence="2" id="KW-0449">Lipoprotein</keyword>
<dbReference type="Proteomes" id="UP000263900">
    <property type="component" value="Chromosome"/>
</dbReference>
<keyword evidence="3" id="KW-1185">Reference proteome</keyword>
<dbReference type="RefSeq" id="WP_119053986.1">
    <property type="nucleotide sequence ID" value="NZ_CP032157.1"/>
</dbReference>
<dbReference type="OrthoDB" id="9810685at2"/>
<name>A0A3B7MXA6_9BACT</name>
<dbReference type="PANTHER" id="PTHR35869:SF1">
    <property type="entry name" value="OUTER-MEMBRANE LIPOPROTEIN CARRIER PROTEIN"/>
    <property type="match status" value="1"/>
</dbReference>
<evidence type="ECO:0000313" key="3">
    <source>
        <dbReference type="Proteomes" id="UP000263900"/>
    </source>
</evidence>
<dbReference type="EMBL" id="CP032157">
    <property type="protein sequence ID" value="AXY78113.1"/>
    <property type="molecule type" value="Genomic_DNA"/>
</dbReference>
<organism evidence="2 3">
    <name type="scientific">Paraflavitalea soli</name>
    <dbReference type="NCBI Taxonomy" id="2315862"/>
    <lineage>
        <taxon>Bacteria</taxon>
        <taxon>Pseudomonadati</taxon>
        <taxon>Bacteroidota</taxon>
        <taxon>Chitinophagia</taxon>
        <taxon>Chitinophagales</taxon>
        <taxon>Chitinophagaceae</taxon>
        <taxon>Paraflavitalea</taxon>
    </lineage>
</organism>
<dbReference type="InterPro" id="IPR004564">
    <property type="entry name" value="OM_lipoprot_carrier_LolA-like"/>
</dbReference>
<dbReference type="Pfam" id="PF03548">
    <property type="entry name" value="LolA"/>
    <property type="match status" value="1"/>
</dbReference>
<gene>
    <name evidence="2" type="ORF">D3H65_30780</name>
</gene>
<dbReference type="PANTHER" id="PTHR35869">
    <property type="entry name" value="OUTER-MEMBRANE LIPOPROTEIN CARRIER PROTEIN"/>
    <property type="match status" value="1"/>
</dbReference>
<dbReference type="AlphaFoldDB" id="A0A3B7MXA6"/>